<accession>A0A427B3S4</accession>
<dbReference type="AlphaFoldDB" id="A0A427B3S4"/>
<organism evidence="2 3">
    <name type="scientific">Ensete ventricosum</name>
    <name type="common">Abyssinian banana</name>
    <name type="synonym">Musa ensete</name>
    <dbReference type="NCBI Taxonomy" id="4639"/>
    <lineage>
        <taxon>Eukaryota</taxon>
        <taxon>Viridiplantae</taxon>
        <taxon>Streptophyta</taxon>
        <taxon>Embryophyta</taxon>
        <taxon>Tracheophyta</taxon>
        <taxon>Spermatophyta</taxon>
        <taxon>Magnoliopsida</taxon>
        <taxon>Liliopsida</taxon>
        <taxon>Zingiberales</taxon>
        <taxon>Musaceae</taxon>
        <taxon>Ensete</taxon>
    </lineage>
</organism>
<proteinExistence type="predicted"/>
<protein>
    <submittedName>
        <fullName evidence="2">Uncharacterized protein</fullName>
    </submittedName>
</protein>
<comment type="caution">
    <text evidence="2">The sequence shown here is derived from an EMBL/GenBank/DDBJ whole genome shotgun (WGS) entry which is preliminary data.</text>
</comment>
<feature type="region of interest" description="Disordered" evidence="1">
    <location>
        <begin position="122"/>
        <end position="156"/>
    </location>
</feature>
<dbReference type="Proteomes" id="UP000287651">
    <property type="component" value="Unassembled WGS sequence"/>
</dbReference>
<evidence type="ECO:0000313" key="3">
    <source>
        <dbReference type="Proteomes" id="UP000287651"/>
    </source>
</evidence>
<name>A0A427B3S4_ENSVE</name>
<evidence type="ECO:0000313" key="2">
    <source>
        <dbReference type="EMBL" id="RRT83123.1"/>
    </source>
</evidence>
<dbReference type="EMBL" id="AMZH03000557">
    <property type="protein sequence ID" value="RRT83123.1"/>
    <property type="molecule type" value="Genomic_DNA"/>
</dbReference>
<evidence type="ECO:0000256" key="1">
    <source>
        <dbReference type="SAM" id="MobiDB-lite"/>
    </source>
</evidence>
<sequence length="221" mass="24727">MGKAPVGSRRLESVLGVDSCNHLQGVLWRGLFGDMAETHDVDKQVEIHSSGEDCWTGRDALLGQRLLDWPRYTTRARIGGLAEKRYGIPNEYSLHAPSPRQRLYDAYPGGFSISVDALEAALSSRPSNGKEQVGPTGETQAPRPHRPRSVKELHRTSAGEEDVDYYTLRMIDLPLIAVVDQHASESQALADHMKVELEEADWCRASLEMERENYRLDLVDS</sequence>
<reference evidence="2 3" key="1">
    <citation type="journal article" date="2014" name="Agronomy (Basel)">
        <title>A Draft Genome Sequence for Ensete ventricosum, the Drought-Tolerant Tree Against Hunger.</title>
        <authorList>
            <person name="Harrison J."/>
            <person name="Moore K.A."/>
            <person name="Paszkiewicz K."/>
            <person name="Jones T."/>
            <person name="Grant M."/>
            <person name="Ambacheew D."/>
            <person name="Muzemil S."/>
            <person name="Studholme D.J."/>
        </authorList>
    </citation>
    <scope>NUCLEOTIDE SEQUENCE [LARGE SCALE GENOMIC DNA]</scope>
</reference>
<gene>
    <name evidence="2" type="ORF">B296_00015442</name>
</gene>